<name>A0AAE8ZWA4_CAEBR</name>
<evidence type="ECO:0000313" key="1">
    <source>
        <dbReference type="EMBL" id="ULT81489.1"/>
    </source>
</evidence>
<gene>
    <name evidence="1" type="ORF">L3Y34_011432</name>
</gene>
<reference evidence="1 2" key="1">
    <citation type="submission" date="2022-05" db="EMBL/GenBank/DDBJ databases">
        <title>Chromosome-level reference genomes for two strains of Caenorhabditis briggsae: an improved platform for comparative genomics.</title>
        <authorList>
            <person name="Stevens L."/>
            <person name="Andersen E.C."/>
        </authorList>
    </citation>
    <scope>NUCLEOTIDE SEQUENCE [LARGE SCALE GENOMIC DNA]</scope>
    <source>
        <strain evidence="1">QX1410_ONT</strain>
        <tissue evidence="1">Whole-organism</tissue>
    </source>
</reference>
<evidence type="ECO:0000313" key="2">
    <source>
        <dbReference type="Proteomes" id="UP000827892"/>
    </source>
</evidence>
<protein>
    <submittedName>
        <fullName evidence="1">Uncharacterized protein</fullName>
    </submittedName>
</protein>
<sequence>MCSWGNCLCVDFNDATTEDILLVKIEEVAQLTCSELGKQTLTYRQKQHQKIIKVFLRDYKRVFVEQKKEKKEASRVGQDQQRT</sequence>
<dbReference type="Proteomes" id="UP000827892">
    <property type="component" value="Chromosome X"/>
</dbReference>
<dbReference type="AlphaFoldDB" id="A0AAE8ZWA4"/>
<proteinExistence type="predicted"/>
<accession>A0AAE8ZWA4</accession>
<organism evidence="1 2">
    <name type="scientific">Caenorhabditis briggsae</name>
    <dbReference type="NCBI Taxonomy" id="6238"/>
    <lineage>
        <taxon>Eukaryota</taxon>
        <taxon>Metazoa</taxon>
        <taxon>Ecdysozoa</taxon>
        <taxon>Nematoda</taxon>
        <taxon>Chromadorea</taxon>
        <taxon>Rhabditida</taxon>
        <taxon>Rhabditina</taxon>
        <taxon>Rhabditomorpha</taxon>
        <taxon>Rhabditoidea</taxon>
        <taxon>Rhabditidae</taxon>
        <taxon>Peloderinae</taxon>
        <taxon>Caenorhabditis</taxon>
    </lineage>
</organism>
<dbReference type="EMBL" id="CP090896">
    <property type="protein sequence ID" value="ULT81489.1"/>
    <property type="molecule type" value="Genomic_DNA"/>
</dbReference>